<dbReference type="Gene3D" id="1.10.10.2220">
    <property type="match status" value="1"/>
</dbReference>
<dbReference type="Pfam" id="PF13245">
    <property type="entry name" value="AAA_19"/>
    <property type="match status" value="1"/>
</dbReference>
<comment type="function">
    <text evidence="3">DNA-dependent ATPase and ATP-dependent 5'-3' DNA helicase. Has no activity on blunt DNA or DNA with 3'-overhangs, requires at least 10 bases of 5'-ssDNA for helicase activity.</text>
</comment>
<dbReference type="Pfam" id="PF23139">
    <property type="entry name" value="OB_YrrC"/>
    <property type="match status" value="1"/>
</dbReference>
<organism evidence="6">
    <name type="scientific">Caldilineaceae bacterium SB0664_bin_27</name>
    <dbReference type="NCBI Taxonomy" id="2605260"/>
    <lineage>
        <taxon>Bacteria</taxon>
        <taxon>Bacillati</taxon>
        <taxon>Chloroflexota</taxon>
        <taxon>Caldilineae</taxon>
        <taxon>Caldilineales</taxon>
        <taxon>Caldilineaceae</taxon>
    </lineage>
</organism>
<dbReference type="GO" id="GO:0006310">
    <property type="term" value="P:DNA recombination"/>
    <property type="evidence" value="ECO:0007669"/>
    <property type="project" value="InterPro"/>
</dbReference>
<comment type="catalytic activity">
    <reaction evidence="3">
        <text>ATP + H2O = ADP + phosphate + H(+)</text>
        <dbReference type="Rhea" id="RHEA:13065"/>
        <dbReference type="ChEBI" id="CHEBI:15377"/>
        <dbReference type="ChEBI" id="CHEBI:15378"/>
        <dbReference type="ChEBI" id="CHEBI:30616"/>
        <dbReference type="ChEBI" id="CHEBI:43474"/>
        <dbReference type="ChEBI" id="CHEBI:456216"/>
        <dbReference type="EC" id="5.6.2.3"/>
    </reaction>
</comment>
<keyword evidence="1 3" id="KW-0547">Nucleotide-binding</keyword>
<dbReference type="GO" id="GO:0017116">
    <property type="term" value="F:single-stranded DNA helicase activity"/>
    <property type="evidence" value="ECO:0007669"/>
    <property type="project" value="TreeGrafter"/>
</dbReference>
<dbReference type="InterPro" id="IPR003593">
    <property type="entry name" value="AAA+_ATPase"/>
</dbReference>
<dbReference type="InterPro" id="IPR050534">
    <property type="entry name" value="Coronavir_polyprotein_1ab"/>
</dbReference>
<dbReference type="AlphaFoldDB" id="A0A6B0YSU3"/>
<evidence type="ECO:0000313" key="6">
    <source>
        <dbReference type="EMBL" id="MXY93677.1"/>
    </source>
</evidence>
<dbReference type="Gene3D" id="2.30.30.940">
    <property type="match status" value="1"/>
</dbReference>
<feature type="region of interest" description="Disordered" evidence="4">
    <location>
        <begin position="29"/>
        <end position="49"/>
    </location>
</feature>
<dbReference type="InterPro" id="IPR006345">
    <property type="entry name" value="RecD2"/>
</dbReference>
<dbReference type="HAMAP" id="MF_01488">
    <property type="entry name" value="RecD2"/>
    <property type="match status" value="1"/>
</dbReference>
<keyword evidence="2 3" id="KW-0067">ATP-binding</keyword>
<comment type="caution">
    <text evidence="6">The sequence shown here is derived from an EMBL/GenBank/DDBJ whole genome shotgun (WGS) entry which is preliminary data.</text>
</comment>
<keyword evidence="3" id="KW-0378">Hydrolase</keyword>
<evidence type="ECO:0000256" key="3">
    <source>
        <dbReference type="HAMAP-Rule" id="MF_01488"/>
    </source>
</evidence>
<dbReference type="GO" id="GO:0003677">
    <property type="term" value="F:DNA binding"/>
    <property type="evidence" value="ECO:0007669"/>
    <property type="project" value="UniProtKB-UniRule"/>
</dbReference>
<accession>A0A6B0YSU3</accession>
<dbReference type="Pfam" id="PF13538">
    <property type="entry name" value="UvrD_C_2"/>
    <property type="match status" value="1"/>
</dbReference>
<evidence type="ECO:0000256" key="4">
    <source>
        <dbReference type="SAM" id="MobiDB-lite"/>
    </source>
</evidence>
<dbReference type="EC" id="5.6.2.3" evidence="3"/>
<dbReference type="Pfam" id="PF18335">
    <property type="entry name" value="SH3_13"/>
    <property type="match status" value="1"/>
</dbReference>
<evidence type="ECO:0000256" key="2">
    <source>
        <dbReference type="ARBA" id="ARBA00022840"/>
    </source>
</evidence>
<dbReference type="SUPFAM" id="SSF47781">
    <property type="entry name" value="RuvA domain 2-like"/>
    <property type="match status" value="1"/>
</dbReference>
<name>A0A6B0YSU3_9CHLR</name>
<dbReference type="EMBL" id="VXRG01000079">
    <property type="protein sequence ID" value="MXY93677.1"/>
    <property type="molecule type" value="Genomic_DNA"/>
</dbReference>
<dbReference type="GO" id="GO:0043139">
    <property type="term" value="F:5'-3' DNA helicase activity"/>
    <property type="evidence" value="ECO:0007669"/>
    <property type="project" value="UniProtKB-UniRule"/>
</dbReference>
<feature type="compositionally biased region" description="Basic and acidic residues" evidence="4">
    <location>
        <begin position="31"/>
        <end position="44"/>
    </location>
</feature>
<dbReference type="SUPFAM" id="SSF52540">
    <property type="entry name" value="P-loop containing nucleoside triphosphate hydrolases"/>
    <property type="match status" value="2"/>
</dbReference>
<dbReference type="GO" id="GO:0005524">
    <property type="term" value="F:ATP binding"/>
    <property type="evidence" value="ECO:0007669"/>
    <property type="project" value="UniProtKB-UniRule"/>
</dbReference>
<proteinExistence type="inferred from homology"/>
<feature type="domain" description="AAA+ ATPase" evidence="5">
    <location>
        <begin position="412"/>
        <end position="557"/>
    </location>
</feature>
<feature type="binding site" evidence="3">
    <location>
        <begin position="423"/>
        <end position="427"/>
    </location>
    <ligand>
        <name>ATP</name>
        <dbReference type="ChEBI" id="CHEBI:30616"/>
    </ligand>
</feature>
<dbReference type="InterPro" id="IPR041451">
    <property type="entry name" value="RecD2_SH13"/>
</dbReference>
<gene>
    <name evidence="3" type="primary">recD2</name>
    <name evidence="6" type="ORF">F4Y42_09530</name>
</gene>
<dbReference type="Pfam" id="PF14520">
    <property type="entry name" value="HHH_5"/>
    <property type="match status" value="1"/>
</dbReference>
<dbReference type="InterPro" id="IPR027785">
    <property type="entry name" value="UvrD-like_helicase_C"/>
</dbReference>
<keyword evidence="3" id="KW-0347">Helicase</keyword>
<dbReference type="InterPro" id="IPR010994">
    <property type="entry name" value="RuvA_2-like"/>
</dbReference>
<dbReference type="CDD" id="cd18809">
    <property type="entry name" value="SF1_C_RecD"/>
    <property type="match status" value="1"/>
</dbReference>
<evidence type="ECO:0000256" key="1">
    <source>
        <dbReference type="ARBA" id="ARBA00022741"/>
    </source>
</evidence>
<sequence length="826" mass="90510">MSDETQEILRGVIERITFHNEEDGFTVARLAPEDSTSRSPRGQEEAPEEVPVVGTMVGVGVGEAVELRGRWETHSQYGRQFAVGEMRSVLPKTVAGIEKYLGSGLVKGVGPVTARRIVNHFGAETLEVIDNDPQRLSEVAGVGRKRVSMLVAGWVEKKAIKEVMIFLRGHGVSAGLAARIYKRYGDSAIETVQRNPYRLSEDIFGIGFLTADRIGRALGIAADAPQRIAAGVEYALNRARDEGHVYLPGGELIEKAVKLLEVPKEKVAVALLHLKGADRIKLASGPGEEAEALHWQVARVFEPSSPQPMPLMPEDRAAPTAQQMDDLVQGGHAVYLTPMYYAEVGVSNRMNRLMQDPAGAPLAVVPGTGPLDSFRAMDWERKFAQLEERVSLEDGPLRLAARQRDAVRTALTHRLTVLTGGPGTGKTTVVRTIIDLCEEAGADAVLAAPTGRAAKRLAEATGRESKTIHRLLQVQPSAGLSFKRNEKHPLRGDLLIVDESSMLDLILTNHLLKAVPPGMSLLLVGDVDQLPSVGAGNVLRDLIAAIEEEDEETRRASQSGAPSAAAVVRLDRIFRQSAGSYIIENAHRINRGQMPVLTRSANEGSSEADDFFLFRTEEPERAAQLCVELVTQRIPRRFAVPSRDIQVLSPMHRGAAGVGSLNEMIQQALNPPAPETAETRAGDRIYRMGDRVMQVRNNYDKDVFNGDLGYIKEVDLIEQHVTVEIDGRPVGYEFMELDELVHAYAVSVHKSQGSEFPAVVIPLLTSHYKLLQRNLLYTAVTRAKRLVVLVGQPRAIGIAVDNDDVARRYSGLTERLRRAPEWETFA</sequence>
<dbReference type="Gene3D" id="1.10.150.20">
    <property type="entry name" value="5' to 3' exonuclease, C-terminal subdomain"/>
    <property type="match status" value="1"/>
</dbReference>
<dbReference type="PANTHER" id="PTHR43788:SF6">
    <property type="entry name" value="DNA HELICASE B"/>
    <property type="match status" value="1"/>
</dbReference>
<keyword evidence="3" id="KW-0238">DNA-binding</keyword>
<dbReference type="PANTHER" id="PTHR43788">
    <property type="entry name" value="DNA2/NAM7 HELICASE FAMILY MEMBER"/>
    <property type="match status" value="1"/>
</dbReference>
<evidence type="ECO:0000259" key="5">
    <source>
        <dbReference type="SMART" id="SM00382"/>
    </source>
</evidence>
<protein>
    <recommendedName>
        <fullName evidence="3">ATP-dependent RecD2 DNA helicase</fullName>
        <ecNumber evidence="3">5.6.2.3</ecNumber>
    </recommendedName>
    <alternativeName>
        <fullName evidence="3">DNA 5'-3' helicase subunit RecD2</fullName>
    </alternativeName>
</protein>
<keyword evidence="3" id="KW-0413">Isomerase</keyword>
<reference evidence="6" key="1">
    <citation type="submission" date="2019-09" db="EMBL/GenBank/DDBJ databases">
        <title>Characterisation of the sponge microbiome using genome-centric metagenomics.</title>
        <authorList>
            <person name="Engelberts J.P."/>
            <person name="Robbins S.J."/>
            <person name="De Goeij J.M."/>
            <person name="Aranda M."/>
            <person name="Bell S.C."/>
            <person name="Webster N.S."/>
        </authorList>
    </citation>
    <scope>NUCLEOTIDE SEQUENCE</scope>
    <source>
        <strain evidence="6">SB0664_bin_27</strain>
    </source>
</reference>
<dbReference type="SMART" id="SM00382">
    <property type="entry name" value="AAA"/>
    <property type="match status" value="1"/>
</dbReference>
<dbReference type="GO" id="GO:0016787">
    <property type="term" value="F:hydrolase activity"/>
    <property type="evidence" value="ECO:0007669"/>
    <property type="project" value="UniProtKB-KW"/>
</dbReference>
<dbReference type="GO" id="GO:0009338">
    <property type="term" value="C:exodeoxyribonuclease V complex"/>
    <property type="evidence" value="ECO:0007669"/>
    <property type="project" value="TreeGrafter"/>
</dbReference>
<dbReference type="InterPro" id="IPR027417">
    <property type="entry name" value="P-loop_NTPase"/>
</dbReference>
<dbReference type="CDD" id="cd17933">
    <property type="entry name" value="DEXSc_RecD-like"/>
    <property type="match status" value="1"/>
</dbReference>
<dbReference type="InterPro" id="IPR055446">
    <property type="entry name" value="RecD2_N_OB"/>
</dbReference>
<dbReference type="Pfam" id="PF14490">
    <property type="entry name" value="HHH_RecD2"/>
    <property type="match status" value="1"/>
</dbReference>
<comment type="similarity">
    <text evidence="3">Belongs to the RecD family. RecD2 subfamily.</text>
</comment>
<dbReference type="InterPro" id="IPR029493">
    <property type="entry name" value="RecD2-like_HHH"/>
</dbReference>
<dbReference type="Gene3D" id="3.40.50.300">
    <property type="entry name" value="P-loop containing nucleotide triphosphate hydrolases"/>
    <property type="match status" value="2"/>
</dbReference>